<feature type="transmembrane region" description="Helical" evidence="1">
    <location>
        <begin position="27"/>
        <end position="50"/>
    </location>
</feature>
<keyword evidence="1" id="KW-1133">Transmembrane helix</keyword>
<evidence type="ECO:0000313" key="3">
    <source>
        <dbReference type="EMBL" id="ATX81900.1"/>
    </source>
</evidence>
<dbReference type="EMBL" id="CP018800">
    <property type="protein sequence ID" value="ATX81900.1"/>
    <property type="molecule type" value="Genomic_DNA"/>
</dbReference>
<feature type="domain" description="VTT" evidence="2">
    <location>
        <begin position="46"/>
        <end position="158"/>
    </location>
</feature>
<reference evidence="3 4" key="1">
    <citation type="submission" date="2016-12" db="EMBL/GenBank/DDBJ databases">
        <title>Isolation and genomic insights into novel planktonic Zetaproteobacteria from stratified waters of the Chesapeake Bay.</title>
        <authorList>
            <person name="McAllister S.M."/>
            <person name="Kato S."/>
            <person name="Chan C.S."/>
            <person name="Chiu B.K."/>
            <person name="Field E.K."/>
        </authorList>
    </citation>
    <scope>NUCLEOTIDE SEQUENCE [LARGE SCALE GENOMIC DNA]</scope>
    <source>
        <strain evidence="3 4">CP-8</strain>
    </source>
</reference>
<dbReference type="GO" id="GO:0005886">
    <property type="term" value="C:plasma membrane"/>
    <property type="evidence" value="ECO:0007669"/>
    <property type="project" value="TreeGrafter"/>
</dbReference>
<dbReference type="AlphaFoldDB" id="A0A2K8L3J0"/>
<evidence type="ECO:0000259" key="2">
    <source>
        <dbReference type="Pfam" id="PF09335"/>
    </source>
</evidence>
<dbReference type="OrthoDB" id="9810270at2"/>
<evidence type="ECO:0000256" key="1">
    <source>
        <dbReference type="SAM" id="Phobius"/>
    </source>
</evidence>
<feature type="transmembrane region" description="Helical" evidence="1">
    <location>
        <begin position="62"/>
        <end position="89"/>
    </location>
</feature>
<dbReference type="Proteomes" id="UP000231637">
    <property type="component" value="Chromosome"/>
</dbReference>
<evidence type="ECO:0000313" key="4">
    <source>
        <dbReference type="Proteomes" id="UP000231637"/>
    </source>
</evidence>
<keyword evidence="1" id="KW-0812">Transmembrane</keyword>
<proteinExistence type="predicted"/>
<feature type="transmembrane region" description="Helical" evidence="1">
    <location>
        <begin position="139"/>
        <end position="158"/>
    </location>
</feature>
<dbReference type="PANTHER" id="PTHR42709">
    <property type="entry name" value="ALKALINE PHOSPHATASE LIKE PROTEIN"/>
    <property type="match status" value="1"/>
</dbReference>
<sequence>MTEKRRSLLRRLYDWTLAWAEHPKAGLALFFIAVIEASVFPIPPDVLLLLMSISRPQDAFRFAAITTAGSTLGAVIGYAIGMFLFVAVAQPVLEFYHAMETFNQVQERFNEWGVWFVVIAGFSPIPFKIITIAAGAFDLAFLPFIIAAILARAARFYMEAAVMRWGGEPLRNLVEKHFQLLTAVVTIAVIGGFALLWL</sequence>
<feature type="transmembrane region" description="Helical" evidence="1">
    <location>
        <begin position="178"/>
        <end position="197"/>
    </location>
</feature>
<dbReference type="KEGG" id="mfn:Ga0123462_1032"/>
<organism evidence="3 4">
    <name type="scientific">Mariprofundus ferrinatatus</name>
    <dbReference type="NCBI Taxonomy" id="1921087"/>
    <lineage>
        <taxon>Bacteria</taxon>
        <taxon>Pseudomonadati</taxon>
        <taxon>Pseudomonadota</taxon>
        <taxon>Candidatius Mariprofundia</taxon>
        <taxon>Mariprofundales</taxon>
        <taxon>Mariprofundaceae</taxon>
        <taxon>Mariprofundus</taxon>
    </lineage>
</organism>
<dbReference type="InterPro" id="IPR051311">
    <property type="entry name" value="DedA_domain"/>
</dbReference>
<name>A0A2K8L3J0_9PROT</name>
<feature type="transmembrane region" description="Helical" evidence="1">
    <location>
        <begin position="109"/>
        <end position="127"/>
    </location>
</feature>
<keyword evidence="1" id="KW-0472">Membrane</keyword>
<dbReference type="InterPro" id="IPR032816">
    <property type="entry name" value="VTT_dom"/>
</dbReference>
<accession>A0A2K8L3J0</accession>
<protein>
    <submittedName>
        <fullName evidence="3">Membrane protein YqaA, SNARE-associated domain</fullName>
    </submittedName>
</protein>
<keyword evidence="4" id="KW-1185">Reference proteome</keyword>
<dbReference type="RefSeq" id="WP_100265308.1">
    <property type="nucleotide sequence ID" value="NZ_CP018800.1"/>
</dbReference>
<dbReference type="PANTHER" id="PTHR42709:SF11">
    <property type="entry name" value="DEDA FAMILY PROTEIN"/>
    <property type="match status" value="1"/>
</dbReference>
<dbReference type="Pfam" id="PF09335">
    <property type="entry name" value="VTT_dom"/>
    <property type="match status" value="1"/>
</dbReference>
<gene>
    <name evidence="3" type="ORF">Ga0123462_1032</name>
</gene>